<keyword evidence="2" id="KW-1185">Reference proteome</keyword>
<reference evidence="1 2" key="1">
    <citation type="submission" date="2019-08" db="EMBL/GenBank/DDBJ databases">
        <authorList>
            <person name="Herpell B J."/>
        </authorList>
    </citation>
    <scope>NUCLEOTIDE SEQUENCE [LARGE SCALE GENOMIC DNA]</scope>
    <source>
        <strain evidence="2">Msb3</strain>
    </source>
</reference>
<accession>A0A5Q4ZN85</accession>
<gene>
    <name evidence="1" type="ORF">PDMSB3_0730</name>
</gene>
<evidence type="ECO:0000313" key="2">
    <source>
        <dbReference type="Proteomes" id="UP000325811"/>
    </source>
</evidence>
<name>A0A5Q4ZN85_9BURK</name>
<protein>
    <submittedName>
        <fullName evidence="1">Uncharacterized protein</fullName>
    </submittedName>
</protein>
<dbReference type="EMBL" id="LR699554">
    <property type="protein sequence ID" value="VVD32028.1"/>
    <property type="molecule type" value="Genomic_DNA"/>
</dbReference>
<organism evidence="1 2">
    <name type="scientific">Paraburkholderia dioscoreae</name>
    <dbReference type="NCBI Taxonomy" id="2604047"/>
    <lineage>
        <taxon>Bacteria</taxon>
        <taxon>Pseudomonadati</taxon>
        <taxon>Pseudomonadota</taxon>
        <taxon>Betaproteobacteria</taxon>
        <taxon>Burkholderiales</taxon>
        <taxon>Burkholderiaceae</taxon>
        <taxon>Paraburkholderia</taxon>
    </lineage>
</organism>
<dbReference type="Proteomes" id="UP000325811">
    <property type="component" value="Chromosome II"/>
</dbReference>
<dbReference type="KEGG" id="pdio:PDMSB3_0730.1"/>
<dbReference type="AlphaFoldDB" id="A0A5Q4ZN85"/>
<sequence>MNAMRICHAGEARERRDISLNSSEVTFFYVHFFNGCSKLTHHLPTRIPVSSLRDEGEVS</sequence>
<evidence type="ECO:0000313" key="1">
    <source>
        <dbReference type="EMBL" id="VVD32028.1"/>
    </source>
</evidence>
<proteinExistence type="predicted"/>